<dbReference type="Proteomes" id="UP000176651">
    <property type="component" value="Unassembled WGS sequence"/>
</dbReference>
<dbReference type="AlphaFoldDB" id="A0A1F4NSW1"/>
<protein>
    <submittedName>
        <fullName evidence="2">Uncharacterized protein</fullName>
    </submittedName>
</protein>
<dbReference type="EMBL" id="META01000001">
    <property type="protein sequence ID" value="OGB74541.1"/>
    <property type="molecule type" value="Genomic_DNA"/>
</dbReference>
<feature type="region of interest" description="Disordered" evidence="1">
    <location>
        <begin position="1"/>
        <end position="31"/>
    </location>
</feature>
<evidence type="ECO:0000313" key="2">
    <source>
        <dbReference type="EMBL" id="OGB74541.1"/>
    </source>
</evidence>
<reference evidence="2 3" key="1">
    <citation type="journal article" date="2016" name="Nat. Commun.">
        <title>Thousands of microbial genomes shed light on interconnected biogeochemical processes in an aquifer system.</title>
        <authorList>
            <person name="Anantharaman K."/>
            <person name="Brown C.T."/>
            <person name="Hug L.A."/>
            <person name="Sharon I."/>
            <person name="Castelle C.J."/>
            <person name="Probst A.J."/>
            <person name="Thomas B.C."/>
            <person name="Singh A."/>
            <person name="Wilkins M.J."/>
            <person name="Karaoz U."/>
            <person name="Brodie E.L."/>
            <person name="Williams K.H."/>
            <person name="Hubbard S.S."/>
            <person name="Banfield J.F."/>
        </authorList>
    </citation>
    <scope>NUCLEOTIDE SEQUENCE [LARGE SCALE GENOMIC DNA]</scope>
</reference>
<gene>
    <name evidence="2" type="ORF">A2V68_02955</name>
</gene>
<name>A0A1F4NSW1_UNCK3</name>
<proteinExistence type="predicted"/>
<sequence>MERWPNPNRQEAPPDDFEQCGGKILERDDAGKPTRWTCGWNSRGDLVHPAEAKESEVVSYIATVKRESSNDYYSEWQGAVQNHEAVKDYKLWLLE</sequence>
<comment type="caution">
    <text evidence="2">The sequence shown here is derived from an EMBL/GenBank/DDBJ whole genome shotgun (WGS) entry which is preliminary data.</text>
</comment>
<evidence type="ECO:0000256" key="1">
    <source>
        <dbReference type="SAM" id="MobiDB-lite"/>
    </source>
</evidence>
<organism evidence="2 3">
    <name type="scientific">candidate division Kazan bacterium RBG_13_50_9</name>
    <dbReference type="NCBI Taxonomy" id="1798535"/>
    <lineage>
        <taxon>Bacteria</taxon>
        <taxon>Bacteria division Kazan-3B-28</taxon>
    </lineage>
</organism>
<accession>A0A1F4NSW1</accession>
<evidence type="ECO:0000313" key="3">
    <source>
        <dbReference type="Proteomes" id="UP000176651"/>
    </source>
</evidence>